<accession>A0ACA9RWW9</accession>
<protein>
    <submittedName>
        <fullName evidence="1">3022_t:CDS:1</fullName>
    </submittedName>
</protein>
<reference evidence="1" key="1">
    <citation type="submission" date="2021-06" db="EMBL/GenBank/DDBJ databases">
        <authorList>
            <person name="Kallberg Y."/>
            <person name="Tangrot J."/>
            <person name="Rosling A."/>
        </authorList>
    </citation>
    <scope>NUCLEOTIDE SEQUENCE</scope>
    <source>
        <strain evidence="1">MA461A</strain>
    </source>
</reference>
<dbReference type="EMBL" id="CAJVQC010075328">
    <property type="protein sequence ID" value="CAG8813760.1"/>
    <property type="molecule type" value="Genomic_DNA"/>
</dbReference>
<dbReference type="Proteomes" id="UP000789920">
    <property type="component" value="Unassembled WGS sequence"/>
</dbReference>
<proteinExistence type="predicted"/>
<comment type="caution">
    <text evidence="1">The sequence shown here is derived from an EMBL/GenBank/DDBJ whole genome shotgun (WGS) entry which is preliminary data.</text>
</comment>
<evidence type="ECO:0000313" key="1">
    <source>
        <dbReference type="EMBL" id="CAG8813760.1"/>
    </source>
</evidence>
<sequence>RTDSSNKNSNDLANSLDNNNLDDPDEEYEPIVRPSNFLNKAYHMQSCTKRVLTRTSLSTEKQKEVGKEEAKVDKEKQKEVGKKGAEVDKKKQKKVGKKEAEIDKEKQKKI</sequence>
<evidence type="ECO:0000313" key="2">
    <source>
        <dbReference type="Proteomes" id="UP000789920"/>
    </source>
</evidence>
<organism evidence="1 2">
    <name type="scientific">Racocetra persica</name>
    <dbReference type="NCBI Taxonomy" id="160502"/>
    <lineage>
        <taxon>Eukaryota</taxon>
        <taxon>Fungi</taxon>
        <taxon>Fungi incertae sedis</taxon>
        <taxon>Mucoromycota</taxon>
        <taxon>Glomeromycotina</taxon>
        <taxon>Glomeromycetes</taxon>
        <taxon>Diversisporales</taxon>
        <taxon>Gigasporaceae</taxon>
        <taxon>Racocetra</taxon>
    </lineage>
</organism>
<gene>
    <name evidence="1" type="ORF">RPERSI_LOCUS23837</name>
</gene>
<feature type="non-terminal residue" evidence="1">
    <location>
        <position position="1"/>
    </location>
</feature>
<keyword evidence="2" id="KW-1185">Reference proteome</keyword>
<feature type="non-terminal residue" evidence="1">
    <location>
        <position position="110"/>
    </location>
</feature>
<name>A0ACA9RWW9_9GLOM</name>